<evidence type="ECO:0000313" key="3">
    <source>
        <dbReference type="Proteomes" id="UP000765509"/>
    </source>
</evidence>
<dbReference type="Proteomes" id="UP000765509">
    <property type="component" value="Unassembled WGS sequence"/>
</dbReference>
<sequence length="147" mass="16173">MASIDGEEKHHVLDTRMEAKQPSTTQASAKNSPSGQQHQFQREKAATNSKQGQTKGISHQTSQPGLQDAKNPTGCHGKCISNGRNNDGITKERGGQIKISEMTPDIFDYIPELYGAITGVKRYLFDKIASICENFKTHNLSLSQINE</sequence>
<proteinExistence type="predicted"/>
<gene>
    <name evidence="2" type="ORF">O181_115654</name>
</gene>
<evidence type="ECO:0000313" key="2">
    <source>
        <dbReference type="EMBL" id="MBW0575939.1"/>
    </source>
</evidence>
<protein>
    <submittedName>
        <fullName evidence="2">Uncharacterized protein</fullName>
    </submittedName>
</protein>
<feature type="region of interest" description="Disordered" evidence="1">
    <location>
        <begin position="1"/>
        <end position="91"/>
    </location>
</feature>
<dbReference type="AlphaFoldDB" id="A0A9Q3K7H1"/>
<feature type="compositionally biased region" description="Basic and acidic residues" evidence="1">
    <location>
        <begin position="1"/>
        <end position="19"/>
    </location>
</feature>
<feature type="compositionally biased region" description="Polar residues" evidence="1">
    <location>
        <begin position="21"/>
        <end position="39"/>
    </location>
</feature>
<accession>A0A9Q3K7H1</accession>
<dbReference type="EMBL" id="AVOT02097303">
    <property type="protein sequence ID" value="MBW0575939.1"/>
    <property type="molecule type" value="Genomic_DNA"/>
</dbReference>
<evidence type="ECO:0000256" key="1">
    <source>
        <dbReference type="SAM" id="MobiDB-lite"/>
    </source>
</evidence>
<comment type="caution">
    <text evidence="2">The sequence shown here is derived from an EMBL/GenBank/DDBJ whole genome shotgun (WGS) entry which is preliminary data.</text>
</comment>
<reference evidence="2" key="1">
    <citation type="submission" date="2021-03" db="EMBL/GenBank/DDBJ databases">
        <title>Draft genome sequence of rust myrtle Austropuccinia psidii MF-1, a brazilian biotype.</title>
        <authorList>
            <person name="Quecine M.C."/>
            <person name="Pachon D.M.R."/>
            <person name="Bonatelli M.L."/>
            <person name="Correr F.H."/>
            <person name="Franceschini L.M."/>
            <person name="Leite T.F."/>
            <person name="Margarido G.R.A."/>
            <person name="Almeida C.A."/>
            <person name="Ferrarezi J.A."/>
            <person name="Labate C.A."/>
        </authorList>
    </citation>
    <scope>NUCLEOTIDE SEQUENCE</scope>
    <source>
        <strain evidence="2">MF-1</strain>
    </source>
</reference>
<name>A0A9Q3K7H1_9BASI</name>
<feature type="compositionally biased region" description="Polar residues" evidence="1">
    <location>
        <begin position="46"/>
        <end position="65"/>
    </location>
</feature>
<keyword evidence="3" id="KW-1185">Reference proteome</keyword>
<organism evidence="2 3">
    <name type="scientific">Austropuccinia psidii MF-1</name>
    <dbReference type="NCBI Taxonomy" id="1389203"/>
    <lineage>
        <taxon>Eukaryota</taxon>
        <taxon>Fungi</taxon>
        <taxon>Dikarya</taxon>
        <taxon>Basidiomycota</taxon>
        <taxon>Pucciniomycotina</taxon>
        <taxon>Pucciniomycetes</taxon>
        <taxon>Pucciniales</taxon>
        <taxon>Sphaerophragmiaceae</taxon>
        <taxon>Austropuccinia</taxon>
    </lineage>
</organism>